<proteinExistence type="predicted"/>
<reference evidence="1" key="1">
    <citation type="submission" date="2023-03" db="EMBL/GenBank/DDBJ databases">
        <title>Massive genome expansion in bonnet fungi (Mycena s.s.) driven by repeated elements and novel gene families across ecological guilds.</title>
        <authorList>
            <consortium name="Lawrence Berkeley National Laboratory"/>
            <person name="Harder C.B."/>
            <person name="Miyauchi S."/>
            <person name="Viragh M."/>
            <person name="Kuo A."/>
            <person name="Thoen E."/>
            <person name="Andreopoulos B."/>
            <person name="Lu D."/>
            <person name="Skrede I."/>
            <person name="Drula E."/>
            <person name="Henrissat B."/>
            <person name="Morin E."/>
            <person name="Kohler A."/>
            <person name="Barry K."/>
            <person name="LaButti K."/>
            <person name="Morin E."/>
            <person name="Salamov A."/>
            <person name="Lipzen A."/>
            <person name="Mereny Z."/>
            <person name="Hegedus B."/>
            <person name="Baldrian P."/>
            <person name="Stursova M."/>
            <person name="Weitz H."/>
            <person name="Taylor A."/>
            <person name="Grigoriev I.V."/>
            <person name="Nagy L.G."/>
            <person name="Martin F."/>
            <person name="Kauserud H."/>
        </authorList>
    </citation>
    <scope>NUCLEOTIDE SEQUENCE</scope>
    <source>
        <strain evidence="1">CBHHK002</strain>
    </source>
</reference>
<evidence type="ECO:0000313" key="2">
    <source>
        <dbReference type="Proteomes" id="UP001218218"/>
    </source>
</evidence>
<name>A0AAD7E9C0_9AGAR</name>
<dbReference type="EMBL" id="JARIHO010000108">
    <property type="protein sequence ID" value="KAJ7303048.1"/>
    <property type="molecule type" value="Genomic_DNA"/>
</dbReference>
<evidence type="ECO:0008006" key="3">
    <source>
        <dbReference type="Google" id="ProtNLM"/>
    </source>
</evidence>
<sequence length="76" mass="8301">MPPRTRNAGRGRLVALGLSINTSGLPSLPVEVLEETLSHLSDVPVPLTEFDALPCTYLERKQARLALSKTCRSLRS</sequence>
<accession>A0AAD7E9C0</accession>
<gene>
    <name evidence="1" type="ORF">DFH08DRAFT_657905</name>
</gene>
<dbReference type="AlphaFoldDB" id="A0AAD7E9C0"/>
<dbReference type="Proteomes" id="UP001218218">
    <property type="component" value="Unassembled WGS sequence"/>
</dbReference>
<protein>
    <recommendedName>
        <fullName evidence="3">F-box domain-containing protein</fullName>
    </recommendedName>
</protein>
<comment type="caution">
    <text evidence="1">The sequence shown here is derived from an EMBL/GenBank/DDBJ whole genome shotgun (WGS) entry which is preliminary data.</text>
</comment>
<organism evidence="1 2">
    <name type="scientific">Mycena albidolilacea</name>
    <dbReference type="NCBI Taxonomy" id="1033008"/>
    <lineage>
        <taxon>Eukaryota</taxon>
        <taxon>Fungi</taxon>
        <taxon>Dikarya</taxon>
        <taxon>Basidiomycota</taxon>
        <taxon>Agaricomycotina</taxon>
        <taxon>Agaricomycetes</taxon>
        <taxon>Agaricomycetidae</taxon>
        <taxon>Agaricales</taxon>
        <taxon>Marasmiineae</taxon>
        <taxon>Mycenaceae</taxon>
        <taxon>Mycena</taxon>
    </lineage>
</organism>
<feature type="non-terminal residue" evidence="1">
    <location>
        <position position="76"/>
    </location>
</feature>
<keyword evidence="2" id="KW-1185">Reference proteome</keyword>
<evidence type="ECO:0000313" key="1">
    <source>
        <dbReference type="EMBL" id="KAJ7303048.1"/>
    </source>
</evidence>